<proteinExistence type="predicted"/>
<keyword evidence="1" id="KW-0732">Signal</keyword>
<dbReference type="AlphaFoldDB" id="A0ABD3NBU8"/>
<organism evidence="2 3">
    <name type="scientific">Discostella pseudostelligera</name>
    <dbReference type="NCBI Taxonomy" id="259834"/>
    <lineage>
        <taxon>Eukaryota</taxon>
        <taxon>Sar</taxon>
        <taxon>Stramenopiles</taxon>
        <taxon>Ochrophyta</taxon>
        <taxon>Bacillariophyta</taxon>
        <taxon>Coscinodiscophyceae</taxon>
        <taxon>Thalassiosirophycidae</taxon>
        <taxon>Stephanodiscales</taxon>
        <taxon>Stephanodiscaceae</taxon>
        <taxon>Discostella</taxon>
    </lineage>
</organism>
<evidence type="ECO:0000256" key="1">
    <source>
        <dbReference type="SAM" id="SignalP"/>
    </source>
</evidence>
<accession>A0ABD3NBU8</accession>
<dbReference type="Proteomes" id="UP001530293">
    <property type="component" value="Unassembled WGS sequence"/>
</dbReference>
<dbReference type="EMBL" id="JALLBG020000010">
    <property type="protein sequence ID" value="KAL3772481.1"/>
    <property type="molecule type" value="Genomic_DNA"/>
</dbReference>
<name>A0ABD3NBU8_9STRA</name>
<gene>
    <name evidence="2" type="ORF">ACHAWU_000043</name>
</gene>
<reference evidence="2 3" key="1">
    <citation type="submission" date="2024-10" db="EMBL/GenBank/DDBJ databases">
        <title>Updated reference genomes for cyclostephanoid diatoms.</title>
        <authorList>
            <person name="Roberts W.R."/>
            <person name="Alverson A.J."/>
        </authorList>
    </citation>
    <scope>NUCLEOTIDE SEQUENCE [LARGE SCALE GENOMIC DNA]</scope>
    <source>
        <strain evidence="2 3">AJA232-27</strain>
    </source>
</reference>
<evidence type="ECO:0000313" key="3">
    <source>
        <dbReference type="Proteomes" id="UP001530293"/>
    </source>
</evidence>
<comment type="caution">
    <text evidence="2">The sequence shown here is derived from an EMBL/GenBank/DDBJ whole genome shotgun (WGS) entry which is preliminary data.</text>
</comment>
<sequence length="385" mass="42732">MATPRLRPIISLHIIPALTLFTSATALSTTPSGSSTRRDLSSSAPVKVKVWDNVIPPGHSLAALHTFAAASGLGHKCFTRRPLLPNTNGNGNNIIERTIDAVLTEIERSGSNHDATTSTNQCYVEYWTRMEWRHIEAHADVDENLSKQFDQQKHDDRDLQSTYPTTYQQEYGHRYPSFGHVLYLQVGTNVKGPTCIFPGRSSGGDLVRSMHDGDGEKEEVPLCIVPAVAGRLLRFDGRDIHAVPRPTDIWMLPFVQGAAQYEPEEIWGRSVVLFNVWPVGEHPPLDVPLDSSGEDQEGIQTIDESFCNSFSDWKEATITPKVSSSSASESESNQSVKVWLLGNERRRDHPMRTVSLVAPADGGRDAVREALNEESQVSELLLRRQ</sequence>
<evidence type="ECO:0000313" key="2">
    <source>
        <dbReference type="EMBL" id="KAL3772481.1"/>
    </source>
</evidence>
<keyword evidence="3" id="KW-1185">Reference proteome</keyword>
<feature type="signal peptide" evidence="1">
    <location>
        <begin position="1"/>
        <end position="26"/>
    </location>
</feature>
<protein>
    <submittedName>
        <fullName evidence="2">Uncharacterized protein</fullName>
    </submittedName>
</protein>
<feature type="chain" id="PRO_5044864992" evidence="1">
    <location>
        <begin position="27"/>
        <end position="385"/>
    </location>
</feature>